<dbReference type="InterPro" id="IPR012337">
    <property type="entry name" value="RNaseH-like_sf"/>
</dbReference>
<dbReference type="Proteomes" id="UP000321393">
    <property type="component" value="Unassembled WGS sequence"/>
</dbReference>
<dbReference type="Gene3D" id="3.30.420.10">
    <property type="entry name" value="Ribonuclease H-like superfamily/Ribonuclease H"/>
    <property type="match status" value="1"/>
</dbReference>
<dbReference type="STRING" id="1194695.A0A5A7TZ03"/>
<reference evidence="4 5" key="1">
    <citation type="submission" date="2019-08" db="EMBL/GenBank/DDBJ databases">
        <title>Draft genome sequences of two oriental melons (Cucumis melo L. var makuwa).</title>
        <authorList>
            <person name="Kwon S.-Y."/>
        </authorList>
    </citation>
    <scope>NUCLEOTIDE SEQUENCE [LARGE SCALE GENOMIC DNA]</scope>
    <source>
        <strain evidence="5">cv. Chang Bougi</strain>
        <strain evidence="4">cv. SW 3</strain>
        <tissue evidence="2">Leaf</tissue>
    </source>
</reference>
<dbReference type="PANTHER" id="PTHR45835:SF99">
    <property type="entry name" value="CHROMO DOMAIN-CONTAINING PROTEIN-RELATED"/>
    <property type="match status" value="1"/>
</dbReference>
<dbReference type="AlphaFoldDB" id="A0A5A7TZ03"/>
<dbReference type="PANTHER" id="PTHR45835">
    <property type="entry name" value="YALI0A06105P"/>
    <property type="match status" value="1"/>
</dbReference>
<dbReference type="GO" id="GO:0003676">
    <property type="term" value="F:nucleic acid binding"/>
    <property type="evidence" value="ECO:0007669"/>
    <property type="project" value="InterPro"/>
</dbReference>
<feature type="signal peptide" evidence="1">
    <location>
        <begin position="1"/>
        <end position="21"/>
    </location>
</feature>
<dbReference type="Proteomes" id="UP000321947">
    <property type="component" value="Unassembled WGS sequence"/>
</dbReference>
<accession>A0A5A7TZ03</accession>
<gene>
    <name evidence="3" type="ORF">E5676_scaffold265G001970</name>
    <name evidence="2" type="ORF">E6C27_scaffold63G001190</name>
</gene>
<name>A0A5A7TZ03_CUCMM</name>
<feature type="chain" id="PRO_5042722141" evidence="1">
    <location>
        <begin position="22"/>
        <end position="192"/>
    </location>
</feature>
<evidence type="ECO:0000313" key="4">
    <source>
        <dbReference type="Proteomes" id="UP000321393"/>
    </source>
</evidence>
<dbReference type="InterPro" id="IPR036397">
    <property type="entry name" value="RNaseH_sf"/>
</dbReference>
<evidence type="ECO:0000256" key="1">
    <source>
        <dbReference type="SAM" id="SignalP"/>
    </source>
</evidence>
<dbReference type="EMBL" id="SSTD01012952">
    <property type="protein sequence ID" value="TYK08049.1"/>
    <property type="molecule type" value="Genomic_DNA"/>
</dbReference>
<dbReference type="SUPFAM" id="SSF53098">
    <property type="entry name" value="Ribonuclease H-like"/>
    <property type="match status" value="1"/>
</dbReference>
<evidence type="ECO:0000313" key="5">
    <source>
        <dbReference type="Proteomes" id="UP000321947"/>
    </source>
</evidence>
<organism evidence="2 4">
    <name type="scientific">Cucumis melo var. makuwa</name>
    <name type="common">Oriental melon</name>
    <dbReference type="NCBI Taxonomy" id="1194695"/>
    <lineage>
        <taxon>Eukaryota</taxon>
        <taxon>Viridiplantae</taxon>
        <taxon>Streptophyta</taxon>
        <taxon>Embryophyta</taxon>
        <taxon>Tracheophyta</taxon>
        <taxon>Spermatophyta</taxon>
        <taxon>Magnoliopsida</taxon>
        <taxon>eudicotyledons</taxon>
        <taxon>Gunneridae</taxon>
        <taxon>Pentapetalae</taxon>
        <taxon>rosids</taxon>
        <taxon>fabids</taxon>
        <taxon>Cucurbitales</taxon>
        <taxon>Cucurbitaceae</taxon>
        <taxon>Benincaseae</taxon>
        <taxon>Cucumis</taxon>
    </lineage>
</organism>
<protein>
    <submittedName>
        <fullName evidence="2">Retrotransposon protein, putative, Ty3-gypsy sub-class</fullName>
    </submittedName>
</protein>
<sequence>MRGKFLGIVVTTPILALPVIGKDYVIYSNASRLGLGCVRMQDENVIAYASRRGLELIKDNDYTIKYHLGKANVVVDALSRKSRLPKSALCGIQVALLSELRVSKAIITVEDSGSLLAQFQVKPVRQRPGGFLNPLSVPEWNWEHITMDFLFGLPCTSSGHDGIWVIVDRLTKTTRFIPVKGTSTLDQLARLC</sequence>
<keyword evidence="1" id="KW-0732">Signal</keyword>
<evidence type="ECO:0000313" key="3">
    <source>
        <dbReference type="EMBL" id="TYK08049.1"/>
    </source>
</evidence>
<dbReference type="EMBL" id="SSTE01012982">
    <property type="protein sequence ID" value="KAA0048208.1"/>
    <property type="molecule type" value="Genomic_DNA"/>
</dbReference>
<evidence type="ECO:0000313" key="2">
    <source>
        <dbReference type="EMBL" id="KAA0048208.1"/>
    </source>
</evidence>
<comment type="caution">
    <text evidence="2">The sequence shown here is derived from an EMBL/GenBank/DDBJ whole genome shotgun (WGS) entry which is preliminary data.</text>
</comment>
<proteinExistence type="predicted"/>
<dbReference type="OrthoDB" id="1938712at2759"/>